<comment type="caution">
    <text evidence="2">The sequence shown here is derived from an EMBL/GenBank/DDBJ whole genome shotgun (WGS) entry which is preliminary data.</text>
</comment>
<evidence type="ECO:0000313" key="2">
    <source>
        <dbReference type="EMBL" id="GFY36154.1"/>
    </source>
</evidence>
<gene>
    <name evidence="2" type="primary">NCL1_30327</name>
    <name evidence="2" type="ORF">TNCV_4845261</name>
</gene>
<organism evidence="2 3">
    <name type="scientific">Trichonephila clavipes</name>
    <name type="common">Golden silk orbweaver</name>
    <name type="synonym">Nephila clavipes</name>
    <dbReference type="NCBI Taxonomy" id="2585209"/>
    <lineage>
        <taxon>Eukaryota</taxon>
        <taxon>Metazoa</taxon>
        <taxon>Ecdysozoa</taxon>
        <taxon>Arthropoda</taxon>
        <taxon>Chelicerata</taxon>
        <taxon>Arachnida</taxon>
        <taxon>Araneae</taxon>
        <taxon>Araneomorphae</taxon>
        <taxon>Entelegynae</taxon>
        <taxon>Araneoidea</taxon>
        <taxon>Nephilidae</taxon>
        <taxon>Trichonephila</taxon>
    </lineage>
</organism>
<proteinExistence type="predicted"/>
<evidence type="ECO:0000313" key="3">
    <source>
        <dbReference type="Proteomes" id="UP000887159"/>
    </source>
</evidence>
<keyword evidence="3" id="KW-1185">Reference proteome</keyword>
<name>A0A8X7BN13_TRICX</name>
<evidence type="ECO:0000256" key="1">
    <source>
        <dbReference type="SAM" id="MobiDB-lite"/>
    </source>
</evidence>
<reference evidence="2" key="1">
    <citation type="submission" date="2020-08" db="EMBL/GenBank/DDBJ databases">
        <title>Multicomponent nature underlies the extraordinary mechanical properties of spider dragline silk.</title>
        <authorList>
            <person name="Kono N."/>
            <person name="Nakamura H."/>
            <person name="Mori M."/>
            <person name="Yoshida Y."/>
            <person name="Ohtoshi R."/>
            <person name="Malay A.D."/>
            <person name="Moran D.A.P."/>
            <person name="Tomita M."/>
            <person name="Numata K."/>
            <person name="Arakawa K."/>
        </authorList>
    </citation>
    <scope>NUCLEOTIDE SEQUENCE</scope>
</reference>
<protein>
    <submittedName>
        <fullName evidence="2">Uncharacterized protein</fullName>
    </submittedName>
</protein>
<accession>A0A8X7BN13</accession>
<dbReference type="Proteomes" id="UP000887159">
    <property type="component" value="Unassembled WGS sequence"/>
</dbReference>
<feature type="region of interest" description="Disordered" evidence="1">
    <location>
        <begin position="142"/>
        <end position="173"/>
    </location>
</feature>
<dbReference type="EMBL" id="BMAU01021435">
    <property type="protein sequence ID" value="GFY36154.1"/>
    <property type="molecule type" value="Genomic_DNA"/>
</dbReference>
<sequence length="173" mass="19790">MFNSHLHFNDYEERRVTRCIEVLTTTPHLALDTSAFVKPWKEKLQNTLYFFTSPRTKPCGQGNGLVSSCHEFEPSTVENAPYWGAMQVKSVKSSKRPPVVWWECDEEDVETWKACDAENCGFQIQNDDEIVISVQEEFDRVNHETDEDEGINNENSKGPSNADAFSAFKTAME</sequence>
<dbReference type="AlphaFoldDB" id="A0A8X7BN13"/>